<protein>
    <submittedName>
        <fullName evidence="1">Uncharacterized protein</fullName>
    </submittedName>
</protein>
<gene>
    <name evidence="1" type="ORF">GSOID_T00019506001</name>
</gene>
<proteinExistence type="predicted"/>
<name>E4YU32_OIKDI</name>
<evidence type="ECO:0000313" key="1">
    <source>
        <dbReference type="EMBL" id="CBY38971.1"/>
    </source>
</evidence>
<accession>E4YU32</accession>
<sequence>GRCSTPAEYGAAVVLLRNPKL</sequence>
<feature type="non-terminal residue" evidence="1">
    <location>
        <position position="1"/>
    </location>
</feature>
<dbReference type="EMBL" id="FN655383">
    <property type="protein sequence ID" value="CBY38971.1"/>
    <property type="molecule type" value="Genomic_DNA"/>
</dbReference>
<organism evidence="1">
    <name type="scientific">Oikopleura dioica</name>
    <name type="common">Tunicate</name>
    <dbReference type="NCBI Taxonomy" id="34765"/>
    <lineage>
        <taxon>Eukaryota</taxon>
        <taxon>Metazoa</taxon>
        <taxon>Chordata</taxon>
        <taxon>Tunicata</taxon>
        <taxon>Appendicularia</taxon>
        <taxon>Copelata</taxon>
        <taxon>Oikopleuridae</taxon>
        <taxon>Oikopleura</taxon>
    </lineage>
</organism>
<dbReference type="AlphaFoldDB" id="E4YU32"/>
<dbReference type="Proteomes" id="UP000011014">
    <property type="component" value="Unassembled WGS sequence"/>
</dbReference>
<reference evidence="1" key="1">
    <citation type="journal article" date="2010" name="Science">
        <title>Plasticity of animal genome architecture unmasked by rapid evolution of a pelagic tunicate.</title>
        <authorList>
            <person name="Denoeud F."/>
            <person name="Henriet S."/>
            <person name="Mungpakdee S."/>
            <person name="Aury J.M."/>
            <person name="Da Silva C."/>
            <person name="Brinkmann H."/>
            <person name="Mikhaleva J."/>
            <person name="Olsen L.C."/>
            <person name="Jubin C."/>
            <person name="Canestro C."/>
            <person name="Bouquet J.M."/>
            <person name="Danks G."/>
            <person name="Poulain J."/>
            <person name="Campsteijn C."/>
            <person name="Adamski M."/>
            <person name="Cross I."/>
            <person name="Yadetie F."/>
            <person name="Muffato M."/>
            <person name="Louis A."/>
            <person name="Butcher S."/>
            <person name="Tsagkogeorga G."/>
            <person name="Konrad A."/>
            <person name="Singh S."/>
            <person name="Jensen M.F."/>
            <person name="Cong E.H."/>
            <person name="Eikeseth-Otteraa H."/>
            <person name="Noel B."/>
            <person name="Anthouard V."/>
            <person name="Porcel B.M."/>
            <person name="Kachouri-Lafond R."/>
            <person name="Nishino A."/>
            <person name="Ugolini M."/>
            <person name="Chourrout P."/>
            <person name="Nishida H."/>
            <person name="Aasland R."/>
            <person name="Huzurbazar S."/>
            <person name="Westhof E."/>
            <person name="Delsuc F."/>
            <person name="Lehrach H."/>
            <person name="Reinhardt R."/>
            <person name="Weissenbach J."/>
            <person name="Roy S.W."/>
            <person name="Artiguenave F."/>
            <person name="Postlethwait J.H."/>
            <person name="Manak J.R."/>
            <person name="Thompson E.M."/>
            <person name="Jaillon O."/>
            <person name="Du Pasquier L."/>
            <person name="Boudinot P."/>
            <person name="Liberles D.A."/>
            <person name="Volff J.N."/>
            <person name="Philippe H."/>
            <person name="Lenhard B."/>
            <person name="Roest Crollius H."/>
            <person name="Wincker P."/>
            <person name="Chourrout D."/>
        </authorList>
    </citation>
    <scope>NUCLEOTIDE SEQUENCE [LARGE SCALE GENOMIC DNA]</scope>
</reference>